<feature type="signal peptide" evidence="4">
    <location>
        <begin position="1"/>
        <end position="21"/>
    </location>
</feature>
<keyword evidence="6" id="KW-0378">Hydrolase</keyword>
<dbReference type="Pfam" id="PF13620">
    <property type="entry name" value="CarboxypepD_reg"/>
    <property type="match status" value="1"/>
</dbReference>
<accession>A0A1I6LKI6</accession>
<evidence type="ECO:0000259" key="5">
    <source>
        <dbReference type="Pfam" id="PF25183"/>
    </source>
</evidence>
<evidence type="ECO:0000256" key="3">
    <source>
        <dbReference type="ARBA" id="ARBA00023237"/>
    </source>
</evidence>
<sequence>MKRTVWLFILTLFFVTAGALAQSTGTISGIVTDATGAVIPGAQVAILGLATGSARNTVSDSAGSFTAPSLQPGEYSIVVNASGFGKFTIPRLVLEVNTTATANVKLSVSSAGETVQVEAAPAPIEAQTTTLGQVIDRETVQQIPLNGRHFLDLTNLTPGTVVPPNNGSLTAPSRGLGANSFDTAGNREDTNNFQVNGINLNDMTQNQITFQPSINTTSEFKIINSTFSAEYGRSSGSIVNVSTRSGTNKFHGEGFDYIRNNYFDARNFFNRATPLASGRQNQLNRHNFGGAFSGPVFKDKTFFFLSYEGLRQKQGILLTSNVPTAAQRAQFATSPAGAAYATIINVLPIGVETTTNGVTTAVASGSSPGPVKTDQFSGDLFHNLTTADTLHLYYAWQQDARTEPNLQGNTVAGFGDHRGAHRQIGTINEVHVFSPRMVNEARIGFNRIAISFNQNFTGLSSAYGINNGVTSPLGLPQITVTDLGLNFGGPSGFPQGRFVTTGVFSDTLNYLVGKHSIKVGGEFRRFEGNNFSQTAGTVNFTTTANFINGLANTFTGNASNVVSRIFDSSAAGFLQDSWKMTPRLTAELGFRFEWNGTFTEGAHRFVNFLPGSGTLTQVDQPYNQNYNYSPRVGFIYDFFGTGKTVVRGGFGIMADQPNEGVVSGLAGNPPNSSPVSLSGGNLAVGTLYTKAAVSGLAPSATNTNYRNAYMESYNLNVQQDLGFGTVLQVGYIGSGGRHLRMPLNINQFVTPNGTSTVRPFPTVSAASLIRPSAALGNISQVAYAGMSSYNALWITARKSLHGGLELNSSYTFSKSLDLNSLSGNGVQNNVNPAGDYGRSDFDVRHHFVFSGIWTLPFHGNRAKEGWLLASIVQAQGGNPLNVTTSNTSITGSGSIRPTLIGTYSTGRGALLPSGNIPFINATVCTTITTGCTFYTQTNGFGNLSRNKLNGPGFSDVDLSLQKTTKIAASVNLVLRIDSFDLLNHVNLANPNLTASTTGTFGQITATRNQVGDAGSSRQLQLSGKFTF</sequence>
<keyword evidence="6" id="KW-0645">Protease</keyword>
<dbReference type="InterPro" id="IPR013784">
    <property type="entry name" value="Carb-bd-like_fold"/>
</dbReference>
<feature type="chain" id="PRO_5011488073" evidence="4">
    <location>
        <begin position="22"/>
        <end position="1027"/>
    </location>
</feature>
<keyword evidence="4" id="KW-0732">Signal</keyword>
<dbReference type="SUPFAM" id="SSF56935">
    <property type="entry name" value="Porins"/>
    <property type="match status" value="1"/>
</dbReference>
<dbReference type="AlphaFoldDB" id="A0A1I6LKI6"/>
<keyword evidence="3" id="KW-0998">Cell outer membrane</keyword>
<dbReference type="Proteomes" id="UP000199024">
    <property type="component" value="Unassembled WGS sequence"/>
</dbReference>
<dbReference type="STRING" id="474950.SAMN05421771_0850"/>
<dbReference type="RefSeq" id="WP_089836905.1">
    <property type="nucleotide sequence ID" value="NZ_FOZL01000001.1"/>
</dbReference>
<dbReference type="GO" id="GO:0009279">
    <property type="term" value="C:cell outer membrane"/>
    <property type="evidence" value="ECO:0007669"/>
    <property type="project" value="UniProtKB-SubCell"/>
</dbReference>
<evidence type="ECO:0000313" key="6">
    <source>
        <dbReference type="EMBL" id="SFS04047.1"/>
    </source>
</evidence>
<dbReference type="Pfam" id="PF25183">
    <property type="entry name" value="OMP_b-brl_4"/>
    <property type="match status" value="1"/>
</dbReference>
<dbReference type="GO" id="GO:0004180">
    <property type="term" value="F:carboxypeptidase activity"/>
    <property type="evidence" value="ECO:0007669"/>
    <property type="project" value="UniProtKB-KW"/>
</dbReference>
<dbReference type="GO" id="GO:0030246">
    <property type="term" value="F:carbohydrate binding"/>
    <property type="evidence" value="ECO:0007669"/>
    <property type="project" value="InterPro"/>
</dbReference>
<dbReference type="InterPro" id="IPR036942">
    <property type="entry name" value="Beta-barrel_TonB_sf"/>
</dbReference>
<dbReference type="InterPro" id="IPR057601">
    <property type="entry name" value="Oar-like_b-barrel"/>
</dbReference>
<dbReference type="Gene3D" id="2.40.170.20">
    <property type="entry name" value="TonB-dependent receptor, beta-barrel domain"/>
    <property type="match status" value="1"/>
</dbReference>
<dbReference type="SUPFAM" id="SSF49452">
    <property type="entry name" value="Starch-binding domain-like"/>
    <property type="match status" value="1"/>
</dbReference>
<evidence type="ECO:0000256" key="1">
    <source>
        <dbReference type="ARBA" id="ARBA00004442"/>
    </source>
</evidence>
<proteinExistence type="predicted"/>
<dbReference type="EMBL" id="FOZL01000001">
    <property type="protein sequence ID" value="SFS04047.1"/>
    <property type="molecule type" value="Genomic_DNA"/>
</dbReference>
<protein>
    <submittedName>
        <fullName evidence="6">Carboxypeptidase regulatory-like domain-containing protein</fullName>
    </submittedName>
</protein>
<evidence type="ECO:0000313" key="7">
    <source>
        <dbReference type="Proteomes" id="UP000199024"/>
    </source>
</evidence>
<dbReference type="OrthoDB" id="97893at2"/>
<dbReference type="Gene3D" id="2.60.40.1120">
    <property type="entry name" value="Carboxypeptidase-like, regulatory domain"/>
    <property type="match status" value="1"/>
</dbReference>
<gene>
    <name evidence="6" type="ORF">SAMN05421771_0850</name>
</gene>
<feature type="domain" description="TonB-dependent transporter Oar-like beta-barrel" evidence="5">
    <location>
        <begin position="242"/>
        <end position="1020"/>
    </location>
</feature>
<keyword evidence="2" id="KW-0472">Membrane</keyword>
<reference evidence="6 7" key="1">
    <citation type="submission" date="2016-10" db="EMBL/GenBank/DDBJ databases">
        <authorList>
            <person name="de Groot N.N."/>
        </authorList>
    </citation>
    <scope>NUCLEOTIDE SEQUENCE [LARGE SCALE GENOMIC DNA]</scope>
    <source>
        <strain evidence="6 7">DSM 21001</strain>
    </source>
</reference>
<organism evidence="6 7">
    <name type="scientific">Granulicella pectinivorans</name>
    <dbReference type="NCBI Taxonomy" id="474950"/>
    <lineage>
        <taxon>Bacteria</taxon>
        <taxon>Pseudomonadati</taxon>
        <taxon>Acidobacteriota</taxon>
        <taxon>Terriglobia</taxon>
        <taxon>Terriglobales</taxon>
        <taxon>Acidobacteriaceae</taxon>
        <taxon>Granulicella</taxon>
    </lineage>
</organism>
<keyword evidence="6" id="KW-0121">Carboxypeptidase</keyword>
<name>A0A1I6LKI6_9BACT</name>
<evidence type="ECO:0000256" key="2">
    <source>
        <dbReference type="ARBA" id="ARBA00023136"/>
    </source>
</evidence>
<evidence type="ECO:0000256" key="4">
    <source>
        <dbReference type="SAM" id="SignalP"/>
    </source>
</evidence>
<keyword evidence="7" id="KW-1185">Reference proteome</keyword>
<comment type="subcellular location">
    <subcellularLocation>
        <location evidence="1">Cell outer membrane</location>
    </subcellularLocation>
</comment>